<keyword evidence="3" id="KW-1185">Reference proteome</keyword>
<organism evidence="2 3">
    <name type="scientific">Paenibacillus lutimineralis</name>
    <dbReference type="NCBI Taxonomy" id="2707005"/>
    <lineage>
        <taxon>Bacteria</taxon>
        <taxon>Bacillati</taxon>
        <taxon>Bacillota</taxon>
        <taxon>Bacilli</taxon>
        <taxon>Bacillales</taxon>
        <taxon>Paenibacillaceae</taxon>
        <taxon>Paenibacillus</taxon>
    </lineage>
</organism>
<keyword evidence="2" id="KW-0808">Transferase</keyword>
<protein>
    <submittedName>
        <fullName evidence="2">Aminoglycoside phosphotransferase family protein</fullName>
    </submittedName>
</protein>
<dbReference type="RefSeq" id="WP_126999513.1">
    <property type="nucleotide sequence ID" value="NZ_CP034346.1"/>
</dbReference>
<proteinExistence type="predicted"/>
<dbReference type="PANTHER" id="PTHR21310:SF40">
    <property type="entry name" value="AMINOGLYCOSIDE PHOSPHOTRANSFERASE DOMAIN-CONTAINING PROTEIN-RELATED"/>
    <property type="match status" value="1"/>
</dbReference>
<dbReference type="InterPro" id="IPR011009">
    <property type="entry name" value="Kinase-like_dom_sf"/>
</dbReference>
<sequence>MTTEIFFSSPKLGDISDEQLQRALYRFNLGELISFTPTSKGVGQQTLFLQSSTGNYVLKGNPLYPGQFIEEKYYIDHLRNTTTLPVPRLYIVDEAEDIFGWSYAIMSRLSGVHLSDPAAYVDLSDTEREQVASLLADTLAQMQRWKADRFGEYKPLEGRIVEFPEGYTSWLYNRIRYWLSDAGNYSMVTDQDIEWMESLLRDSEQAFNELSIPTFVMGDYKLDNLLFQRQGDAWGLSGIFDFTTGYFGDGLADVCRNMNMYLDRGEGEMAGRFIREYYLHTTSKSGFAERYRVHMLHQRVLDWGCAYAINEVTWDRELSFSAWASQFIELPEMSD</sequence>
<dbReference type="GO" id="GO:0016740">
    <property type="term" value="F:transferase activity"/>
    <property type="evidence" value="ECO:0007669"/>
    <property type="project" value="UniProtKB-KW"/>
</dbReference>
<name>A0A3S9UZC2_9BACL</name>
<dbReference type="Gene3D" id="3.30.200.20">
    <property type="entry name" value="Phosphorylase Kinase, domain 1"/>
    <property type="match status" value="1"/>
</dbReference>
<evidence type="ECO:0000313" key="3">
    <source>
        <dbReference type="Proteomes" id="UP000270678"/>
    </source>
</evidence>
<accession>A0A3S9UZC2</accession>
<dbReference type="KEGG" id="plut:EI981_15230"/>
<dbReference type="Pfam" id="PF01636">
    <property type="entry name" value="APH"/>
    <property type="match status" value="1"/>
</dbReference>
<dbReference type="InterPro" id="IPR051678">
    <property type="entry name" value="AGP_Transferase"/>
</dbReference>
<dbReference type="PANTHER" id="PTHR21310">
    <property type="entry name" value="AMINOGLYCOSIDE PHOSPHOTRANSFERASE-RELATED-RELATED"/>
    <property type="match status" value="1"/>
</dbReference>
<feature type="domain" description="Aminoglycoside phosphotransferase" evidence="1">
    <location>
        <begin position="35"/>
        <end position="277"/>
    </location>
</feature>
<evidence type="ECO:0000313" key="2">
    <source>
        <dbReference type="EMBL" id="AZS15658.1"/>
    </source>
</evidence>
<dbReference type="InterPro" id="IPR002575">
    <property type="entry name" value="Aminoglycoside_PTrfase"/>
</dbReference>
<dbReference type="AlphaFoldDB" id="A0A3S9UZC2"/>
<dbReference type="Gene3D" id="3.90.1200.10">
    <property type="match status" value="1"/>
</dbReference>
<gene>
    <name evidence="2" type="ORF">EI981_15230</name>
</gene>
<dbReference type="OrthoDB" id="2801014at2"/>
<dbReference type="Proteomes" id="UP000270678">
    <property type="component" value="Chromosome"/>
</dbReference>
<dbReference type="SUPFAM" id="SSF56112">
    <property type="entry name" value="Protein kinase-like (PK-like)"/>
    <property type="match status" value="1"/>
</dbReference>
<dbReference type="EMBL" id="CP034346">
    <property type="protein sequence ID" value="AZS15658.1"/>
    <property type="molecule type" value="Genomic_DNA"/>
</dbReference>
<evidence type="ECO:0000259" key="1">
    <source>
        <dbReference type="Pfam" id="PF01636"/>
    </source>
</evidence>
<reference evidence="3" key="1">
    <citation type="submission" date="2018-12" db="EMBL/GenBank/DDBJ databases">
        <title>Complete genome sequence of Paenibacillus sp. MBLB1234.</title>
        <authorList>
            <person name="Nam Y.-D."/>
            <person name="Kang J."/>
            <person name="Chung W.-H."/>
            <person name="Park Y.S."/>
        </authorList>
    </citation>
    <scope>NUCLEOTIDE SEQUENCE [LARGE SCALE GENOMIC DNA]</scope>
    <source>
        <strain evidence="3">MBLB1234</strain>
    </source>
</reference>